<dbReference type="AlphaFoldDB" id="A5DBH4"/>
<dbReference type="InterPro" id="IPR036859">
    <property type="entry name" value="CAP-Gly_dom_sf"/>
</dbReference>
<feature type="domain" description="CAP-Gly" evidence="4">
    <location>
        <begin position="62"/>
        <end position="96"/>
    </location>
</feature>
<dbReference type="EMBL" id="CH408155">
    <property type="protein sequence ID" value="EDK36531.2"/>
    <property type="molecule type" value="Genomic_DNA"/>
</dbReference>
<dbReference type="PANTHER" id="PTHR46652">
    <property type="entry name" value="LEUCINE-RICH REPEAT AND IQ DOMAIN-CONTAINING PROTEIN 1-RELATED"/>
    <property type="match status" value="1"/>
</dbReference>
<dbReference type="InterPro" id="IPR050836">
    <property type="entry name" value="SDS22/Internalin_LRR"/>
</dbReference>
<dbReference type="RefSeq" id="XP_001487252.2">
    <property type="nucleotide sequence ID" value="XM_001487202.1"/>
</dbReference>
<dbReference type="InterPro" id="IPR029071">
    <property type="entry name" value="Ubiquitin-like_domsf"/>
</dbReference>
<dbReference type="FunCoup" id="A5DBH4">
    <property type="interactions" value="654"/>
</dbReference>
<dbReference type="GeneID" id="5128833"/>
<evidence type="ECO:0000256" key="2">
    <source>
        <dbReference type="ARBA" id="ARBA00022737"/>
    </source>
</evidence>
<proteinExistence type="predicted"/>
<evidence type="ECO:0000256" key="1">
    <source>
        <dbReference type="ARBA" id="ARBA00022614"/>
    </source>
</evidence>
<dbReference type="Gene3D" id="2.30.30.190">
    <property type="entry name" value="CAP Gly-rich-like domain"/>
    <property type="match status" value="1"/>
</dbReference>
<evidence type="ECO:0000313" key="5">
    <source>
        <dbReference type="EMBL" id="EDK36531.2"/>
    </source>
</evidence>
<dbReference type="STRING" id="294746.A5DBH4"/>
<dbReference type="SMART" id="SM01052">
    <property type="entry name" value="CAP_GLY"/>
    <property type="match status" value="1"/>
</dbReference>
<dbReference type="Pfam" id="PF01302">
    <property type="entry name" value="CAP_GLY"/>
    <property type="match status" value="1"/>
</dbReference>
<dbReference type="eggNOG" id="KOG3207">
    <property type="taxonomic scope" value="Eukaryota"/>
</dbReference>
<dbReference type="SUPFAM" id="SSF74924">
    <property type="entry name" value="Cap-Gly domain"/>
    <property type="match status" value="1"/>
</dbReference>
<dbReference type="PANTHER" id="PTHR46652:SF3">
    <property type="entry name" value="LEUCINE-RICH REPEAT-CONTAINING PROTEIN 9"/>
    <property type="match status" value="1"/>
</dbReference>
<dbReference type="OMA" id="SEESHMF"/>
<dbReference type="Proteomes" id="UP000001997">
    <property type="component" value="Unassembled WGS sequence"/>
</dbReference>
<dbReference type="InParanoid" id="A5DBH4"/>
<dbReference type="VEuPathDB" id="FungiDB:PGUG_00629"/>
<protein>
    <recommendedName>
        <fullName evidence="4">CAP-Gly domain-containing protein</fullName>
    </recommendedName>
</protein>
<dbReference type="InterPro" id="IPR000938">
    <property type="entry name" value="CAP-Gly_domain"/>
</dbReference>
<dbReference type="PROSITE" id="PS50245">
    <property type="entry name" value="CAP_GLY_2"/>
    <property type="match status" value="1"/>
</dbReference>
<dbReference type="SUPFAM" id="SSF54236">
    <property type="entry name" value="Ubiquitin-like"/>
    <property type="match status" value="1"/>
</dbReference>
<accession>A5DBH4</accession>
<name>A5DBH4_PICGU</name>
<sequence>MYHCNFQYRLEISQSQKYSFLCASILWMEVAKNDRVRSKDGFLATVKYVGYLTDIWGEELVVGVEWDKPERGKNSGDIKGKHYFQTEIAGAGSFLKLNSGKLEYERLTFAQALLKRYGKQVIKNETITFGTKTAENYGFDKLGDYQAHFETLLSVSLDASNVAIPLLEGEKIVVSRLKNLKYLDISFSLVNSLKLVWEVIDCIPTLEELSIGGNRFFDVEDVCFCGGSPHESLKILRLPASNFPFKILPLILKKFPNIEEVSLAGNGYQDSDLKSLNISTLNRLDLSFNKLTTFPSSCSNIPSINLEGNLISSYKLGDISSKSIDLRGNKIADWEFLDQLSESATQLTDLRINRNPLFEEMSIDEMTFLTMARFKCGPNGLESLNGSQLKKSEIHEAELYFISQVRSGRAHINQDRTRWREISTKHNIEDFTTITKSNISELAKKRIQIRIRNGENVKVKQFLIDNTVLRLKGVVARLFHVSVPDFELYYFIDGLETQEKQYLDDDIALLDRFSFRQGQEIFVSFS</sequence>
<dbReference type="HOGENOM" id="CLU_017716_5_1_1"/>
<evidence type="ECO:0000256" key="3">
    <source>
        <dbReference type="ARBA" id="ARBA00023186"/>
    </source>
</evidence>
<gene>
    <name evidence="5" type="ORF">PGUG_00629</name>
</gene>
<dbReference type="OrthoDB" id="5273213at2759"/>
<dbReference type="InterPro" id="IPR032675">
    <property type="entry name" value="LRR_dom_sf"/>
</dbReference>
<reference evidence="5 6" key="1">
    <citation type="journal article" date="2009" name="Nature">
        <title>Evolution of pathogenicity and sexual reproduction in eight Candida genomes.</title>
        <authorList>
            <person name="Butler G."/>
            <person name="Rasmussen M.D."/>
            <person name="Lin M.F."/>
            <person name="Santos M.A."/>
            <person name="Sakthikumar S."/>
            <person name="Munro C.A."/>
            <person name="Rheinbay E."/>
            <person name="Grabherr M."/>
            <person name="Forche A."/>
            <person name="Reedy J.L."/>
            <person name="Agrafioti I."/>
            <person name="Arnaud M.B."/>
            <person name="Bates S."/>
            <person name="Brown A.J."/>
            <person name="Brunke S."/>
            <person name="Costanzo M.C."/>
            <person name="Fitzpatrick D.A."/>
            <person name="de Groot P.W."/>
            <person name="Harris D."/>
            <person name="Hoyer L.L."/>
            <person name="Hube B."/>
            <person name="Klis F.M."/>
            <person name="Kodira C."/>
            <person name="Lennard N."/>
            <person name="Logue M.E."/>
            <person name="Martin R."/>
            <person name="Neiman A.M."/>
            <person name="Nikolaou E."/>
            <person name="Quail M.A."/>
            <person name="Quinn J."/>
            <person name="Santos M.C."/>
            <person name="Schmitzberger F.F."/>
            <person name="Sherlock G."/>
            <person name="Shah P."/>
            <person name="Silverstein K.A."/>
            <person name="Skrzypek M.S."/>
            <person name="Soll D."/>
            <person name="Staggs R."/>
            <person name="Stansfield I."/>
            <person name="Stumpf M.P."/>
            <person name="Sudbery P.E."/>
            <person name="Srikantha T."/>
            <person name="Zeng Q."/>
            <person name="Berman J."/>
            <person name="Berriman M."/>
            <person name="Heitman J."/>
            <person name="Gow N.A."/>
            <person name="Lorenz M.C."/>
            <person name="Birren B.W."/>
            <person name="Kellis M."/>
            <person name="Cuomo C.A."/>
        </authorList>
    </citation>
    <scope>NUCLEOTIDE SEQUENCE [LARGE SCALE GENOMIC DNA]</scope>
    <source>
        <strain evidence="6">ATCC 6260 / CBS 566 / DSM 6381 / JCM 1539 / NBRC 10279 / NRRL Y-324</strain>
    </source>
</reference>
<dbReference type="Gene3D" id="3.80.10.10">
    <property type="entry name" value="Ribonuclease Inhibitor"/>
    <property type="match status" value="2"/>
</dbReference>
<evidence type="ECO:0000313" key="6">
    <source>
        <dbReference type="Proteomes" id="UP000001997"/>
    </source>
</evidence>
<organism evidence="5 6">
    <name type="scientific">Meyerozyma guilliermondii (strain ATCC 6260 / CBS 566 / DSM 6381 / JCM 1539 / NBRC 10279 / NRRL Y-324)</name>
    <name type="common">Yeast</name>
    <name type="synonym">Candida guilliermondii</name>
    <dbReference type="NCBI Taxonomy" id="294746"/>
    <lineage>
        <taxon>Eukaryota</taxon>
        <taxon>Fungi</taxon>
        <taxon>Dikarya</taxon>
        <taxon>Ascomycota</taxon>
        <taxon>Saccharomycotina</taxon>
        <taxon>Pichiomycetes</taxon>
        <taxon>Debaryomycetaceae</taxon>
        <taxon>Meyerozyma</taxon>
    </lineage>
</organism>
<keyword evidence="2" id="KW-0677">Repeat</keyword>
<dbReference type="Gene3D" id="3.10.20.90">
    <property type="entry name" value="Phosphatidylinositol 3-kinase Catalytic Subunit, Chain A, domain 1"/>
    <property type="match status" value="1"/>
</dbReference>
<dbReference type="SUPFAM" id="SSF52047">
    <property type="entry name" value="RNI-like"/>
    <property type="match status" value="1"/>
</dbReference>
<evidence type="ECO:0000259" key="4">
    <source>
        <dbReference type="PROSITE" id="PS50245"/>
    </source>
</evidence>
<keyword evidence="3" id="KW-0143">Chaperone</keyword>
<dbReference type="KEGG" id="pgu:PGUG_00629"/>
<keyword evidence="1" id="KW-0433">Leucine-rich repeat</keyword>
<keyword evidence="6" id="KW-1185">Reference proteome</keyword>